<dbReference type="EMBL" id="VOCK01000054">
    <property type="protein sequence ID" value="TWQ49805.1"/>
    <property type="molecule type" value="Genomic_DNA"/>
</dbReference>
<dbReference type="RefSeq" id="WP_126922756.1">
    <property type="nucleotide sequence ID" value="NZ_JBJNTW010000047.1"/>
</dbReference>
<sequence>MAAQAHRHRVVPGGRPIGQWSGGIVLAYSTDTSALDRIVAEDPFVLHQLVDVGVRRFEPALRAPGFWAV</sequence>
<evidence type="ECO:0008006" key="3">
    <source>
        <dbReference type="Google" id="ProtNLM"/>
    </source>
</evidence>
<organism evidence="1 2">
    <name type="scientific">Xanthomonas vasicola</name>
    <dbReference type="NCBI Taxonomy" id="56459"/>
    <lineage>
        <taxon>Bacteria</taxon>
        <taxon>Pseudomonadati</taxon>
        <taxon>Pseudomonadota</taxon>
        <taxon>Gammaproteobacteria</taxon>
        <taxon>Lysobacterales</taxon>
        <taxon>Lysobacteraceae</taxon>
        <taxon>Xanthomonas</taxon>
    </lineage>
</organism>
<evidence type="ECO:0000313" key="2">
    <source>
        <dbReference type="Proteomes" id="UP000320455"/>
    </source>
</evidence>
<dbReference type="Proteomes" id="UP000320455">
    <property type="component" value="Unassembled WGS sequence"/>
</dbReference>
<keyword evidence="2" id="KW-1185">Reference proteome</keyword>
<accession>A0ABD7S564</accession>
<comment type="caution">
    <text evidence="1">The sequence shown here is derived from an EMBL/GenBank/DDBJ whole genome shotgun (WGS) entry which is preliminary data.</text>
</comment>
<reference evidence="2" key="1">
    <citation type="journal article" date="2020" name="Phytopathology">
        <title>Genomic acquisitions in emerging populations of Xanthomonas vasicola pv. vasculorum infecting corn in the U.S. and Argentina.</title>
        <authorList>
            <person name="Perez-Quintero A.L."/>
        </authorList>
    </citation>
    <scope>NUCLEOTIDE SEQUENCE [LARGE SCALE GENOMIC DNA]</scope>
    <source>
        <strain evidence="2">Xvh-L</strain>
    </source>
</reference>
<name>A0ABD7S564_XANVA</name>
<proteinExistence type="predicted"/>
<dbReference type="AlphaFoldDB" id="A0ABD7S564"/>
<evidence type="ECO:0000313" key="1">
    <source>
        <dbReference type="EMBL" id="TWQ49805.1"/>
    </source>
</evidence>
<gene>
    <name evidence="1" type="ORF">FQK01_20770</name>
</gene>
<protein>
    <recommendedName>
        <fullName evidence="3">YCII-related domain-containing protein</fullName>
    </recommendedName>
</protein>